<keyword evidence="6 9" id="KW-0862">Zinc</keyword>
<dbReference type="InterPro" id="IPR014782">
    <property type="entry name" value="Peptidase_M1_dom"/>
</dbReference>
<dbReference type="Gene3D" id="2.60.40.1910">
    <property type="match status" value="1"/>
</dbReference>
<feature type="binding site" evidence="9">
    <location>
        <position position="345"/>
    </location>
    <ligand>
        <name>Zn(2+)</name>
        <dbReference type="ChEBI" id="CHEBI:29105"/>
        <note>catalytic</note>
    </ligand>
</feature>
<evidence type="ECO:0000313" key="15">
    <source>
        <dbReference type="EMBL" id="KAH7359065.1"/>
    </source>
</evidence>
<keyword evidence="7 11" id="KW-0482">Metalloprotease</keyword>
<feature type="domain" description="Aminopeptidase N-like N-terminal" evidence="14">
    <location>
        <begin position="25"/>
        <end position="215"/>
    </location>
</feature>
<dbReference type="InterPro" id="IPR027268">
    <property type="entry name" value="Peptidase_M4/M1_CTD_sf"/>
</dbReference>
<dbReference type="GO" id="GO:0006508">
    <property type="term" value="P:proteolysis"/>
    <property type="evidence" value="ECO:0007669"/>
    <property type="project" value="UniProtKB-KW"/>
</dbReference>
<evidence type="ECO:0000256" key="8">
    <source>
        <dbReference type="PIRSR" id="PIRSR634016-1"/>
    </source>
</evidence>
<dbReference type="Gene3D" id="1.25.50.20">
    <property type="match status" value="1"/>
</dbReference>
<dbReference type="Pfam" id="PF11838">
    <property type="entry name" value="ERAP1_C"/>
    <property type="match status" value="1"/>
</dbReference>
<name>A0A8K0TBW2_9PEZI</name>
<evidence type="ECO:0000256" key="2">
    <source>
        <dbReference type="ARBA" id="ARBA00022438"/>
    </source>
</evidence>
<dbReference type="SUPFAM" id="SSF55486">
    <property type="entry name" value="Metalloproteases ('zincins'), catalytic domain"/>
    <property type="match status" value="1"/>
</dbReference>
<dbReference type="InterPro" id="IPR050344">
    <property type="entry name" value="Peptidase_M1_aminopeptidases"/>
</dbReference>
<dbReference type="InterPro" id="IPR042097">
    <property type="entry name" value="Aminopeptidase_N-like_N_sf"/>
</dbReference>
<evidence type="ECO:0000256" key="5">
    <source>
        <dbReference type="ARBA" id="ARBA00022801"/>
    </source>
</evidence>
<organism evidence="15 16">
    <name type="scientific">Plectosphaerella cucumerina</name>
    <dbReference type="NCBI Taxonomy" id="40658"/>
    <lineage>
        <taxon>Eukaryota</taxon>
        <taxon>Fungi</taxon>
        <taxon>Dikarya</taxon>
        <taxon>Ascomycota</taxon>
        <taxon>Pezizomycotina</taxon>
        <taxon>Sordariomycetes</taxon>
        <taxon>Hypocreomycetidae</taxon>
        <taxon>Glomerellales</taxon>
        <taxon>Plectosphaerellaceae</taxon>
        <taxon>Plectosphaerella</taxon>
    </lineage>
</organism>
<dbReference type="SUPFAM" id="SSF63737">
    <property type="entry name" value="Leukotriene A4 hydrolase N-terminal domain"/>
    <property type="match status" value="1"/>
</dbReference>
<comment type="cofactor">
    <cofactor evidence="9 11">
        <name>Zn(2+)</name>
        <dbReference type="ChEBI" id="CHEBI:29105"/>
    </cofactor>
    <text evidence="9 11">Binds 1 zinc ion per subunit.</text>
</comment>
<dbReference type="FunFam" id="1.10.390.10:FF:000001">
    <property type="entry name" value="Aminopeptidase"/>
    <property type="match status" value="1"/>
</dbReference>
<dbReference type="PANTHER" id="PTHR11533:SF174">
    <property type="entry name" value="PUROMYCIN-SENSITIVE AMINOPEPTIDASE-RELATED"/>
    <property type="match status" value="1"/>
</dbReference>
<dbReference type="PRINTS" id="PR00756">
    <property type="entry name" value="ALADIPTASE"/>
</dbReference>
<evidence type="ECO:0000256" key="11">
    <source>
        <dbReference type="RuleBase" id="RU364040"/>
    </source>
</evidence>
<proteinExistence type="inferred from homology"/>
<evidence type="ECO:0000256" key="9">
    <source>
        <dbReference type="PIRSR" id="PIRSR634016-3"/>
    </source>
</evidence>
<dbReference type="InterPro" id="IPR024571">
    <property type="entry name" value="ERAP1-like_C_dom"/>
</dbReference>
<feature type="site" description="Transition state stabilizer" evidence="10">
    <location>
        <position position="408"/>
    </location>
</feature>
<dbReference type="CDD" id="cd09601">
    <property type="entry name" value="M1_APN-Q_like"/>
    <property type="match status" value="1"/>
</dbReference>
<comment type="caution">
    <text evidence="15">The sequence shown here is derived from an EMBL/GenBank/DDBJ whole genome shotgun (WGS) entry which is preliminary data.</text>
</comment>
<comment type="similarity">
    <text evidence="1 11">Belongs to the peptidase M1 family.</text>
</comment>
<gene>
    <name evidence="15" type="ORF">B0T11DRAFT_306963</name>
</gene>
<evidence type="ECO:0000256" key="7">
    <source>
        <dbReference type="ARBA" id="ARBA00023049"/>
    </source>
</evidence>
<dbReference type="GO" id="GO:0005737">
    <property type="term" value="C:cytoplasm"/>
    <property type="evidence" value="ECO:0007669"/>
    <property type="project" value="TreeGrafter"/>
</dbReference>
<dbReference type="EC" id="3.4.11.-" evidence="11"/>
<dbReference type="GO" id="GO:0008270">
    <property type="term" value="F:zinc ion binding"/>
    <property type="evidence" value="ECO:0007669"/>
    <property type="project" value="UniProtKB-UniRule"/>
</dbReference>
<dbReference type="FunFam" id="2.60.40.1730:FF:000002">
    <property type="entry name" value="Aminopeptidase"/>
    <property type="match status" value="1"/>
</dbReference>
<dbReference type="InterPro" id="IPR045357">
    <property type="entry name" value="Aminopeptidase_N-like_N"/>
</dbReference>
<dbReference type="AlphaFoldDB" id="A0A8K0TBW2"/>
<evidence type="ECO:0000256" key="3">
    <source>
        <dbReference type="ARBA" id="ARBA00022670"/>
    </source>
</evidence>
<feature type="binding site" evidence="9">
    <location>
        <position position="322"/>
    </location>
    <ligand>
        <name>Zn(2+)</name>
        <dbReference type="ChEBI" id="CHEBI:29105"/>
        <note>catalytic</note>
    </ligand>
</feature>
<dbReference type="GO" id="GO:0016020">
    <property type="term" value="C:membrane"/>
    <property type="evidence" value="ECO:0007669"/>
    <property type="project" value="TreeGrafter"/>
</dbReference>
<keyword evidence="16" id="KW-1185">Reference proteome</keyword>
<dbReference type="FunFam" id="1.25.50.20:FF:000002">
    <property type="entry name" value="Aminopeptidase"/>
    <property type="match status" value="1"/>
</dbReference>
<keyword evidence="4 9" id="KW-0479">Metal-binding</keyword>
<protein>
    <recommendedName>
        <fullName evidence="11">Aminopeptidase</fullName>
        <ecNumber evidence="11">3.4.11.-</ecNumber>
    </recommendedName>
</protein>
<reference evidence="15" key="1">
    <citation type="journal article" date="2021" name="Nat. Commun.">
        <title>Genetic determinants of endophytism in the Arabidopsis root mycobiome.</title>
        <authorList>
            <person name="Mesny F."/>
            <person name="Miyauchi S."/>
            <person name="Thiergart T."/>
            <person name="Pickel B."/>
            <person name="Atanasova L."/>
            <person name="Karlsson M."/>
            <person name="Huettel B."/>
            <person name="Barry K.W."/>
            <person name="Haridas S."/>
            <person name="Chen C."/>
            <person name="Bauer D."/>
            <person name="Andreopoulos W."/>
            <person name="Pangilinan J."/>
            <person name="LaButti K."/>
            <person name="Riley R."/>
            <person name="Lipzen A."/>
            <person name="Clum A."/>
            <person name="Drula E."/>
            <person name="Henrissat B."/>
            <person name="Kohler A."/>
            <person name="Grigoriev I.V."/>
            <person name="Martin F.M."/>
            <person name="Hacquard S."/>
        </authorList>
    </citation>
    <scope>NUCLEOTIDE SEQUENCE</scope>
    <source>
        <strain evidence="15">MPI-CAGE-AT-0016</strain>
    </source>
</reference>
<dbReference type="Gene3D" id="1.10.390.10">
    <property type="entry name" value="Neutral Protease Domain 2"/>
    <property type="match status" value="1"/>
</dbReference>
<feature type="binding site" evidence="9">
    <location>
        <position position="326"/>
    </location>
    <ligand>
        <name>Zn(2+)</name>
        <dbReference type="ChEBI" id="CHEBI:29105"/>
        <note>catalytic</note>
    </ligand>
</feature>
<evidence type="ECO:0000259" key="13">
    <source>
        <dbReference type="Pfam" id="PF11838"/>
    </source>
</evidence>
<evidence type="ECO:0000259" key="14">
    <source>
        <dbReference type="Pfam" id="PF17900"/>
    </source>
</evidence>
<dbReference type="OrthoDB" id="10031169at2759"/>
<dbReference type="InterPro" id="IPR001930">
    <property type="entry name" value="Peptidase_M1"/>
</dbReference>
<dbReference type="Proteomes" id="UP000813385">
    <property type="component" value="Unassembled WGS sequence"/>
</dbReference>
<dbReference type="Gene3D" id="2.60.40.1730">
    <property type="entry name" value="tricorn interacting facor f3 domain"/>
    <property type="match status" value="1"/>
</dbReference>
<feature type="domain" description="ERAP1-like C-terminal" evidence="13">
    <location>
        <begin position="540"/>
        <end position="855"/>
    </location>
</feature>
<dbReference type="FunFam" id="2.60.40.1910:FF:000004">
    <property type="entry name" value="Aminopeptidase"/>
    <property type="match status" value="1"/>
</dbReference>
<dbReference type="EMBL" id="JAGPXD010000004">
    <property type="protein sequence ID" value="KAH7359065.1"/>
    <property type="molecule type" value="Genomic_DNA"/>
</dbReference>
<dbReference type="Pfam" id="PF17900">
    <property type="entry name" value="Peptidase_M1_N"/>
    <property type="match status" value="1"/>
</dbReference>
<keyword evidence="2 11" id="KW-0031">Aminopeptidase</keyword>
<dbReference type="GO" id="GO:0070006">
    <property type="term" value="F:metalloaminopeptidase activity"/>
    <property type="evidence" value="ECO:0007669"/>
    <property type="project" value="TreeGrafter"/>
</dbReference>
<evidence type="ECO:0000259" key="12">
    <source>
        <dbReference type="Pfam" id="PF01433"/>
    </source>
</evidence>
<evidence type="ECO:0000256" key="4">
    <source>
        <dbReference type="ARBA" id="ARBA00022723"/>
    </source>
</evidence>
<dbReference type="GO" id="GO:0042277">
    <property type="term" value="F:peptide binding"/>
    <property type="evidence" value="ECO:0007669"/>
    <property type="project" value="TreeGrafter"/>
</dbReference>
<dbReference type="GO" id="GO:0043171">
    <property type="term" value="P:peptide catabolic process"/>
    <property type="evidence" value="ECO:0007669"/>
    <property type="project" value="TreeGrafter"/>
</dbReference>
<feature type="domain" description="Peptidase M1 membrane alanine aminopeptidase" evidence="12">
    <location>
        <begin position="250"/>
        <end position="467"/>
    </location>
</feature>
<evidence type="ECO:0000256" key="1">
    <source>
        <dbReference type="ARBA" id="ARBA00010136"/>
    </source>
</evidence>
<evidence type="ECO:0000256" key="10">
    <source>
        <dbReference type="PIRSR" id="PIRSR634016-4"/>
    </source>
</evidence>
<evidence type="ECO:0000313" key="16">
    <source>
        <dbReference type="Proteomes" id="UP000813385"/>
    </source>
</evidence>
<evidence type="ECO:0000256" key="6">
    <source>
        <dbReference type="ARBA" id="ARBA00022833"/>
    </source>
</evidence>
<keyword evidence="5 11" id="KW-0378">Hydrolase</keyword>
<keyword evidence="3 11" id="KW-0645">Protease</keyword>
<dbReference type="InterPro" id="IPR034016">
    <property type="entry name" value="M1_APN-typ"/>
</dbReference>
<dbReference type="PANTHER" id="PTHR11533">
    <property type="entry name" value="PROTEASE M1 ZINC METALLOPROTEASE"/>
    <property type="match status" value="1"/>
</dbReference>
<sequence>MCRYHESEGGATVTVQRELLPANVVPRHYDVTLEPNFETLKFDGTVKIDVDIVEDSSNSITVHTLELDIKQAKLVVSSSDASTSTLTPTETTPDLEKQTTTFTFKDALPKGGKATLEVEFVGELNDKMAGFYRSYYNKPDGSKGIIATSQMEATDARRAFPCFDEPNLKAEFTVTLIADKHLTCLSNMDVAAEKETASGKKAVSFNKSPLMSTYLIAFIVGELNYIETTAFRVPIRVYAPPSEDIENGRYALEIAAKGLEFYEKEFGIEYPLPKLDQVAMPDFAAGAMENWGLITYRTVEVLFDAKTSGAVVKERVSSVILHELAHQWFGNLVTMKFWEGLWLNEGWAEFGARYSLDHLYPEWKLKESFVSEDLQSALSLDGLRSSHPIEVPVNKPEEINQIFDAISYSKGSCVVHMIAEYLGEDVFMEGVRKYLRQHKYGNATTEDLWKALSETSGKDVASIMDNWVKKTGYPVVKVQEDGDDVHLEQHRFLTTGDVKSEDDETVWPVFLKFRTETGVDRDSTLTDRKGSFKLPGSSEFFKLNADSSGFYRTQYSSERLQKLGKAADKLTVRDRVGLVADACALATSGYQKTSSALTLFKALAEAGESEFLVWDQILSRLGSIRMAWIQDEEVVKALLTLQRDITAPIAHKLGWEFTDKDGHVEQQFKALMFSSAGMAGDEQVIAAAKEMFSKFAAGDRSAIHPNIRGSVFSMNLKYGGQEEYQTVLDFSRTAETSDQRNSALRTLGQSRQMIPQTLELLLSGKIRDQDIYLPIGGLRSSREGIEGLFGWMTSNWDAIYKKFPKESTMIGSIVAYSVGGLSTQKQLDAVEQFFGNKSKAGFDRSLAQATDSVRARVTWTERDNQDLRQWLGIA</sequence>
<accession>A0A8K0TBW2</accession>
<dbReference type="Pfam" id="PF01433">
    <property type="entry name" value="Peptidase_M1"/>
    <property type="match status" value="1"/>
</dbReference>
<feature type="active site" description="Proton acceptor" evidence="8">
    <location>
        <position position="323"/>
    </location>
</feature>